<dbReference type="GO" id="GO:0006531">
    <property type="term" value="P:aspartate metabolic process"/>
    <property type="evidence" value="ECO:0007669"/>
    <property type="project" value="InterPro"/>
</dbReference>
<dbReference type="NCBIfam" id="TIGR00839">
    <property type="entry name" value="aspA"/>
    <property type="match status" value="1"/>
</dbReference>
<dbReference type="InterPro" id="IPR000362">
    <property type="entry name" value="Fumarate_lyase_fam"/>
</dbReference>
<dbReference type="CDD" id="cd01357">
    <property type="entry name" value="Aspartase"/>
    <property type="match status" value="1"/>
</dbReference>
<proteinExistence type="inferred from homology"/>
<dbReference type="FunFam" id="1.10.40.30:FF:000002">
    <property type="entry name" value="Fumarate hydratase class II"/>
    <property type="match status" value="1"/>
</dbReference>
<dbReference type="Gene3D" id="1.20.200.10">
    <property type="entry name" value="Fumarase/aspartase (Central domain)"/>
    <property type="match status" value="1"/>
</dbReference>
<keyword evidence="5 7" id="KW-0456">Lyase</keyword>
<dbReference type="PRINTS" id="PR00145">
    <property type="entry name" value="ARGSUCLYASE"/>
</dbReference>
<sequence length="540" mass="60237">MQVLPRGVNILHFYLNIQGTNIKDYYFNRVIWLFRNEKIVKGETEQNITAIILYEHHCFSIKGWETKLMDTIRIEQDFLGKKEIPSDVYYGIQTLRAVENFPITGYRINEELIKALAMVKKAAAIANMNTTRLYSGLGNVMCQAADEIIEGKWHDQFIVDPIQGGAGTSMNMNANEVIANRALELLGHEKGAYNHLSPNSHVNMSQSTNDVFPTAIHIATLTLLKKLLKTMDDMHKVFKEKAKQFENVIKMGRTHLQDAVPIRLGQEFEAYSRVLERDMKRISQSRFHLYEVNMGATAVGTGLNADPKYIKDVVIQLAEISGLPLVNAEHLVDATQNTDAYTEVSATLKVCMMNMSKIANDLRMMASGPRAGLGEISLPARQPGSSIMPGKVNPVMPELINQIAFQVIGNDHTICLASEAGQLELNVMEPVLVFNLLQSISIMNNGFRSFTDFCLAGIEANEARLKEYVEKSVGIITAVNPHLGYEVAARIAREAIISGKSVRELCLQHDVLTEEELDLILNIYEMTKPGIAGAALLDRD</sequence>
<evidence type="ECO:0000259" key="9">
    <source>
        <dbReference type="Pfam" id="PF10415"/>
    </source>
</evidence>
<dbReference type="InterPro" id="IPR051546">
    <property type="entry name" value="Aspartate_Ammonia-Lyase"/>
</dbReference>
<dbReference type="STRING" id="1117379.BABA_04579"/>
<gene>
    <name evidence="10" type="ORF">BABA_04579</name>
</gene>
<dbReference type="PRINTS" id="PR00149">
    <property type="entry name" value="FUMRATELYASE"/>
</dbReference>
<dbReference type="GO" id="GO:0005829">
    <property type="term" value="C:cytosol"/>
    <property type="evidence" value="ECO:0007669"/>
    <property type="project" value="TreeGrafter"/>
</dbReference>
<dbReference type="PATRIC" id="fig|1117379.3.peg.949"/>
<dbReference type="InterPro" id="IPR024083">
    <property type="entry name" value="Fumarase/histidase_N"/>
</dbReference>
<dbReference type="AlphaFoldDB" id="K6DDT4"/>
<dbReference type="SUPFAM" id="SSF48557">
    <property type="entry name" value="L-aspartase-like"/>
    <property type="match status" value="1"/>
</dbReference>
<evidence type="ECO:0000313" key="11">
    <source>
        <dbReference type="Proteomes" id="UP000006316"/>
    </source>
</evidence>
<evidence type="ECO:0000313" key="10">
    <source>
        <dbReference type="EMBL" id="EKN70687.1"/>
    </source>
</evidence>
<dbReference type="EMBL" id="AJLS01000036">
    <property type="protein sequence ID" value="EKN70687.1"/>
    <property type="molecule type" value="Genomic_DNA"/>
</dbReference>
<reference evidence="10 11" key="1">
    <citation type="journal article" date="2012" name="Front. Microbiol.">
        <title>Redundancy and modularity in membrane-associated dissimilatory nitrate reduction in Bacillus.</title>
        <authorList>
            <person name="Heylen K."/>
            <person name="Keltjens J."/>
        </authorList>
    </citation>
    <scope>NUCLEOTIDE SEQUENCE [LARGE SCALE GENOMIC DNA]</scope>
    <source>
        <strain evidence="11">LMG 21833T</strain>
    </source>
</reference>
<evidence type="ECO:0000256" key="3">
    <source>
        <dbReference type="ARBA" id="ARBA00012992"/>
    </source>
</evidence>
<dbReference type="InterPro" id="IPR008948">
    <property type="entry name" value="L-Aspartase-like"/>
</dbReference>
<feature type="domain" description="Fumarase C C-terminal" evidence="9">
    <location>
        <begin position="475"/>
        <end position="528"/>
    </location>
</feature>
<dbReference type="InterPro" id="IPR020557">
    <property type="entry name" value="Fumarate_lyase_CS"/>
</dbReference>
<dbReference type="Proteomes" id="UP000006316">
    <property type="component" value="Unassembled WGS sequence"/>
</dbReference>
<evidence type="ECO:0000256" key="7">
    <source>
        <dbReference type="RuleBase" id="RU362017"/>
    </source>
</evidence>
<evidence type="ECO:0000256" key="6">
    <source>
        <dbReference type="NCBIfam" id="TIGR00839"/>
    </source>
</evidence>
<feature type="domain" description="Fumarate lyase N-terminal" evidence="8">
    <location>
        <begin position="80"/>
        <end position="409"/>
    </location>
</feature>
<dbReference type="FunFam" id="1.20.200.10:FF:000001">
    <property type="entry name" value="Fumarate hydratase, mitochondrial"/>
    <property type="match status" value="1"/>
</dbReference>
<dbReference type="FunFam" id="1.10.275.10:FF:000001">
    <property type="entry name" value="Fumarate hydratase, mitochondrial"/>
    <property type="match status" value="1"/>
</dbReference>
<dbReference type="PANTHER" id="PTHR42696">
    <property type="entry name" value="ASPARTATE AMMONIA-LYASE"/>
    <property type="match status" value="1"/>
</dbReference>
<comment type="caution">
    <text evidence="10">The sequence shown here is derived from an EMBL/GenBank/DDBJ whole genome shotgun (WGS) entry which is preliminary data.</text>
</comment>
<dbReference type="InterPro" id="IPR022761">
    <property type="entry name" value="Fumarate_lyase_N"/>
</dbReference>
<dbReference type="InterPro" id="IPR018951">
    <property type="entry name" value="Fumarase_C_C"/>
</dbReference>
<evidence type="ECO:0000256" key="5">
    <source>
        <dbReference type="ARBA" id="ARBA00023239"/>
    </source>
</evidence>
<dbReference type="GO" id="GO:0006099">
    <property type="term" value="P:tricarboxylic acid cycle"/>
    <property type="evidence" value="ECO:0007669"/>
    <property type="project" value="InterPro"/>
</dbReference>
<dbReference type="Gene3D" id="1.10.275.10">
    <property type="entry name" value="Fumarase/aspartase (N-terminal domain)"/>
    <property type="match status" value="1"/>
</dbReference>
<dbReference type="GO" id="GO:0008797">
    <property type="term" value="F:aspartate ammonia-lyase activity"/>
    <property type="evidence" value="ECO:0007669"/>
    <property type="project" value="UniProtKB-UniRule"/>
</dbReference>
<accession>K6DDT4</accession>
<dbReference type="Pfam" id="PF10415">
    <property type="entry name" value="FumaraseC_C"/>
    <property type="match status" value="1"/>
</dbReference>
<dbReference type="PROSITE" id="PS00163">
    <property type="entry name" value="FUMARATE_LYASES"/>
    <property type="match status" value="1"/>
</dbReference>
<name>K6DDT4_9BACI</name>
<keyword evidence="11" id="KW-1185">Reference proteome</keyword>
<organism evidence="10 11">
    <name type="scientific">Neobacillus bataviensis LMG 21833</name>
    <dbReference type="NCBI Taxonomy" id="1117379"/>
    <lineage>
        <taxon>Bacteria</taxon>
        <taxon>Bacillati</taxon>
        <taxon>Bacillota</taxon>
        <taxon>Bacilli</taxon>
        <taxon>Bacillales</taxon>
        <taxon>Bacillaceae</taxon>
        <taxon>Neobacillus</taxon>
    </lineage>
</organism>
<comment type="catalytic activity">
    <reaction evidence="1 7">
        <text>L-aspartate = fumarate + NH4(+)</text>
        <dbReference type="Rhea" id="RHEA:16601"/>
        <dbReference type="ChEBI" id="CHEBI:28938"/>
        <dbReference type="ChEBI" id="CHEBI:29806"/>
        <dbReference type="ChEBI" id="CHEBI:29991"/>
        <dbReference type="EC" id="4.3.1.1"/>
    </reaction>
</comment>
<evidence type="ECO:0000256" key="2">
    <source>
        <dbReference type="ARBA" id="ARBA00005596"/>
    </source>
</evidence>
<dbReference type="Gene3D" id="1.10.40.30">
    <property type="entry name" value="Fumarase/aspartase (C-terminal domain)"/>
    <property type="match status" value="1"/>
</dbReference>
<evidence type="ECO:0000259" key="8">
    <source>
        <dbReference type="Pfam" id="PF00206"/>
    </source>
</evidence>
<dbReference type="eggNOG" id="COG1027">
    <property type="taxonomic scope" value="Bacteria"/>
</dbReference>
<dbReference type="InterPro" id="IPR004708">
    <property type="entry name" value="ApsA"/>
</dbReference>
<dbReference type="PANTHER" id="PTHR42696:SF2">
    <property type="entry name" value="ASPARTATE AMMONIA-LYASE"/>
    <property type="match status" value="1"/>
</dbReference>
<evidence type="ECO:0000256" key="4">
    <source>
        <dbReference type="ARBA" id="ARBA00016146"/>
    </source>
</evidence>
<dbReference type="NCBIfam" id="NF011092">
    <property type="entry name" value="PRK14515.1"/>
    <property type="match status" value="1"/>
</dbReference>
<dbReference type="NCBIfam" id="NF008909">
    <property type="entry name" value="PRK12273.1"/>
    <property type="match status" value="1"/>
</dbReference>
<dbReference type="EC" id="4.3.1.1" evidence="3 6"/>
<comment type="similarity">
    <text evidence="2 7">Belongs to the class-II fumarase/aspartase family. Aspartase subfamily.</text>
</comment>
<protein>
    <recommendedName>
        <fullName evidence="4 6">Aspartate ammonia-lyase</fullName>
        <shortName evidence="7">Aspartase</shortName>
        <ecNumber evidence="3 6">4.3.1.1</ecNumber>
    </recommendedName>
</protein>
<dbReference type="Pfam" id="PF00206">
    <property type="entry name" value="Lyase_1"/>
    <property type="match status" value="1"/>
</dbReference>
<evidence type="ECO:0000256" key="1">
    <source>
        <dbReference type="ARBA" id="ARBA00001494"/>
    </source>
</evidence>